<organism evidence="1 2">
    <name type="scientific">Pseudomonas syringae pv. tagetis</name>
    <dbReference type="NCBI Taxonomy" id="129140"/>
    <lineage>
        <taxon>Bacteria</taxon>
        <taxon>Pseudomonadati</taxon>
        <taxon>Pseudomonadota</taxon>
        <taxon>Gammaproteobacteria</taxon>
        <taxon>Pseudomonadales</taxon>
        <taxon>Pseudomonadaceae</taxon>
        <taxon>Pseudomonas</taxon>
    </lineage>
</organism>
<sequence length="44" mass="4959">MILLKKIYMSLKATIINLERQDQMETRMDLAKAPGTVLVVVLVA</sequence>
<name>A0A3M3ZFK0_9PSED</name>
<dbReference type="EMBL" id="RBQC01000018">
    <property type="protein sequence ID" value="RMO92825.1"/>
    <property type="molecule type" value="Genomic_DNA"/>
</dbReference>
<evidence type="ECO:0000313" key="1">
    <source>
        <dbReference type="EMBL" id="RMO92825.1"/>
    </source>
</evidence>
<proteinExistence type="predicted"/>
<comment type="caution">
    <text evidence="1">The sequence shown here is derived from an EMBL/GenBank/DDBJ whole genome shotgun (WGS) entry which is preliminary data.</text>
</comment>
<dbReference type="AlphaFoldDB" id="A0A3M3ZFK0"/>
<protein>
    <submittedName>
        <fullName evidence="1">Uncharacterized protein</fullName>
    </submittedName>
</protein>
<dbReference type="Proteomes" id="UP000268056">
    <property type="component" value="Unassembled WGS sequence"/>
</dbReference>
<gene>
    <name evidence="1" type="ORF">ALQ32_03698</name>
</gene>
<evidence type="ECO:0000313" key="2">
    <source>
        <dbReference type="Proteomes" id="UP000268056"/>
    </source>
</evidence>
<reference evidence="1 2" key="1">
    <citation type="submission" date="2018-08" db="EMBL/GenBank/DDBJ databases">
        <title>Recombination of ecologically and evolutionarily significant loci maintains genetic cohesion in the Pseudomonas syringae species complex.</title>
        <authorList>
            <person name="Dillon M."/>
            <person name="Thakur S."/>
            <person name="Almeida R.N.D."/>
            <person name="Weir B.S."/>
            <person name="Guttman D.S."/>
        </authorList>
    </citation>
    <scope>NUCLEOTIDE SEQUENCE [LARGE SCALE GENOMIC DNA]</scope>
    <source>
        <strain evidence="1 2">ICMP 4092</strain>
    </source>
</reference>
<accession>A0A3M3ZFK0</accession>